<evidence type="ECO:0000256" key="2">
    <source>
        <dbReference type="ARBA" id="ARBA00023125"/>
    </source>
</evidence>
<dbReference type="SUPFAM" id="SSF53822">
    <property type="entry name" value="Periplasmic binding protein-like I"/>
    <property type="match status" value="1"/>
</dbReference>
<dbReference type="CDD" id="cd01392">
    <property type="entry name" value="HTH_LacI"/>
    <property type="match status" value="1"/>
</dbReference>
<protein>
    <submittedName>
        <fullName evidence="5">Galactose operon repressor</fullName>
    </submittedName>
</protein>
<dbReference type="EMBL" id="LR134350">
    <property type="protein sequence ID" value="VEG27806.1"/>
    <property type="molecule type" value="Genomic_DNA"/>
</dbReference>
<keyword evidence="6" id="KW-1185">Reference proteome</keyword>
<accession>A0A448HG75</accession>
<keyword evidence="3" id="KW-0804">Transcription</keyword>
<dbReference type="Pfam" id="PF13377">
    <property type="entry name" value="Peripla_BP_3"/>
    <property type="match status" value="1"/>
</dbReference>
<dbReference type="OrthoDB" id="3467214at2"/>
<dbReference type="RefSeq" id="WP_126382307.1">
    <property type="nucleotide sequence ID" value="NZ_LR134350.1"/>
</dbReference>
<dbReference type="PANTHER" id="PTHR30146:SF109">
    <property type="entry name" value="HTH-TYPE TRANSCRIPTIONAL REGULATOR GALS"/>
    <property type="match status" value="1"/>
</dbReference>
<evidence type="ECO:0000313" key="5">
    <source>
        <dbReference type="EMBL" id="VEG27806.1"/>
    </source>
</evidence>
<dbReference type="InterPro" id="IPR010982">
    <property type="entry name" value="Lambda_DNA-bd_dom_sf"/>
</dbReference>
<dbReference type="PROSITE" id="PS00356">
    <property type="entry name" value="HTH_LACI_1"/>
    <property type="match status" value="1"/>
</dbReference>
<organism evidence="5 6">
    <name type="scientific">Actinomyces howellii</name>
    <dbReference type="NCBI Taxonomy" id="52771"/>
    <lineage>
        <taxon>Bacteria</taxon>
        <taxon>Bacillati</taxon>
        <taxon>Actinomycetota</taxon>
        <taxon>Actinomycetes</taxon>
        <taxon>Actinomycetales</taxon>
        <taxon>Actinomycetaceae</taxon>
        <taxon>Actinomyces</taxon>
    </lineage>
</organism>
<dbReference type="KEGG" id="ahw:NCTC11636_01179"/>
<dbReference type="GO" id="GO:0000976">
    <property type="term" value="F:transcription cis-regulatory region binding"/>
    <property type="evidence" value="ECO:0007669"/>
    <property type="project" value="TreeGrafter"/>
</dbReference>
<gene>
    <name evidence="5" type="primary">galR</name>
    <name evidence="5" type="ORF">NCTC11636_01179</name>
</gene>
<dbReference type="PROSITE" id="PS50932">
    <property type="entry name" value="HTH_LACI_2"/>
    <property type="match status" value="1"/>
</dbReference>
<dbReference type="SMART" id="SM00354">
    <property type="entry name" value="HTH_LACI"/>
    <property type="match status" value="1"/>
</dbReference>
<evidence type="ECO:0000256" key="3">
    <source>
        <dbReference type="ARBA" id="ARBA00023163"/>
    </source>
</evidence>
<keyword evidence="2" id="KW-0238">DNA-binding</keyword>
<evidence type="ECO:0000256" key="1">
    <source>
        <dbReference type="ARBA" id="ARBA00023015"/>
    </source>
</evidence>
<reference evidence="5 6" key="1">
    <citation type="submission" date="2018-12" db="EMBL/GenBank/DDBJ databases">
        <authorList>
            <consortium name="Pathogen Informatics"/>
        </authorList>
    </citation>
    <scope>NUCLEOTIDE SEQUENCE [LARGE SCALE GENOMIC DNA]</scope>
    <source>
        <strain evidence="5 6">NCTC11636</strain>
    </source>
</reference>
<dbReference type="InterPro" id="IPR028082">
    <property type="entry name" value="Peripla_BP_I"/>
</dbReference>
<dbReference type="PANTHER" id="PTHR30146">
    <property type="entry name" value="LACI-RELATED TRANSCRIPTIONAL REPRESSOR"/>
    <property type="match status" value="1"/>
</dbReference>
<dbReference type="Proteomes" id="UP000266895">
    <property type="component" value="Chromosome"/>
</dbReference>
<dbReference type="InterPro" id="IPR046335">
    <property type="entry name" value="LacI/GalR-like_sensor"/>
</dbReference>
<dbReference type="Pfam" id="PF00356">
    <property type="entry name" value="LacI"/>
    <property type="match status" value="1"/>
</dbReference>
<sequence>MSERVTMSDVAARAGVSAKTVSNVLRGIEGASPSTRARVLEAVESLGYRLNPSASALRSGRRGAITLAAPTLLQPLVADLAEALMRAAGPVPVILELTRGRAEQEEAVLAGDWLRRSGAAVLVPRALDPARMETDLGLPLVLLADDGPAGLSRVGCPPDEQARIVGAHLREQGCTSPAVIGTREPADRWTEACVRGLGVDEELVVRVEDPDGVRGGVEAVSRLLRCGRRVDAVVCHNDALATGAMGTLLRRGVRVPQDVVVVGRGDTETAAFAVPALTSVSTGADLLAQAVLEILAPHLDGQPAGPARTVHVAPGLIARESSLRRP</sequence>
<dbReference type="Gene3D" id="3.40.50.2300">
    <property type="match status" value="2"/>
</dbReference>
<keyword evidence="1" id="KW-0805">Transcription regulation</keyword>
<name>A0A448HG75_9ACTO</name>
<evidence type="ECO:0000313" key="6">
    <source>
        <dbReference type="Proteomes" id="UP000266895"/>
    </source>
</evidence>
<dbReference type="GO" id="GO:0003700">
    <property type="term" value="F:DNA-binding transcription factor activity"/>
    <property type="evidence" value="ECO:0007669"/>
    <property type="project" value="TreeGrafter"/>
</dbReference>
<proteinExistence type="predicted"/>
<evidence type="ECO:0000259" key="4">
    <source>
        <dbReference type="PROSITE" id="PS50932"/>
    </source>
</evidence>
<dbReference type="InterPro" id="IPR000843">
    <property type="entry name" value="HTH_LacI"/>
</dbReference>
<dbReference type="AlphaFoldDB" id="A0A448HG75"/>
<feature type="domain" description="HTH lacI-type" evidence="4">
    <location>
        <begin position="5"/>
        <end position="59"/>
    </location>
</feature>
<dbReference type="Gene3D" id="1.10.260.40">
    <property type="entry name" value="lambda repressor-like DNA-binding domains"/>
    <property type="match status" value="1"/>
</dbReference>
<dbReference type="SUPFAM" id="SSF47413">
    <property type="entry name" value="lambda repressor-like DNA-binding domains"/>
    <property type="match status" value="1"/>
</dbReference>